<dbReference type="Proteomes" id="UP001444661">
    <property type="component" value="Unassembled WGS sequence"/>
</dbReference>
<sequence>MHLTWLLISFLWAPHVSASIRGDKFRLWFPYFEYHWSEVARDQCATEIRDFHANDRETSHAPCAAALDCILQNSSESIKSNLANSQVVLGLTPTILSFMGSDIAELAALSSHHPFLAIILSLGAPVLPVRHILTPLDVARIVNKEPSRFGRLYHGWLTNQYRTVRRLFDLGLYALAIGAVANNMSTSFYLDSRAVVGFRCGAILMPLAWGLDARFVLRCPAHRRPVCGKQHHLSLALVGGAR</sequence>
<evidence type="ECO:0000256" key="1">
    <source>
        <dbReference type="SAM" id="SignalP"/>
    </source>
</evidence>
<keyword evidence="3" id="KW-1185">Reference proteome</keyword>
<keyword evidence="1" id="KW-0732">Signal</keyword>
<comment type="caution">
    <text evidence="2">The sequence shown here is derived from an EMBL/GenBank/DDBJ whole genome shotgun (WGS) entry which is preliminary data.</text>
</comment>
<accession>A0ABR1TWB9</accession>
<reference evidence="2 3" key="1">
    <citation type="submission" date="2023-01" db="EMBL/GenBank/DDBJ databases">
        <title>Analysis of 21 Apiospora genomes using comparative genomics revels a genus with tremendous synthesis potential of carbohydrate active enzymes and secondary metabolites.</title>
        <authorList>
            <person name="Sorensen T."/>
        </authorList>
    </citation>
    <scope>NUCLEOTIDE SEQUENCE [LARGE SCALE GENOMIC DNA]</scope>
    <source>
        <strain evidence="2 3">CBS 33761</strain>
    </source>
</reference>
<protein>
    <submittedName>
        <fullName evidence="2">Uncharacterized protein</fullName>
    </submittedName>
</protein>
<feature type="signal peptide" evidence="1">
    <location>
        <begin position="1"/>
        <end position="18"/>
    </location>
</feature>
<evidence type="ECO:0000313" key="3">
    <source>
        <dbReference type="Proteomes" id="UP001444661"/>
    </source>
</evidence>
<evidence type="ECO:0000313" key="2">
    <source>
        <dbReference type="EMBL" id="KAK8050897.1"/>
    </source>
</evidence>
<organism evidence="2 3">
    <name type="scientific">Apiospora rasikravindrae</name>
    <dbReference type="NCBI Taxonomy" id="990691"/>
    <lineage>
        <taxon>Eukaryota</taxon>
        <taxon>Fungi</taxon>
        <taxon>Dikarya</taxon>
        <taxon>Ascomycota</taxon>
        <taxon>Pezizomycotina</taxon>
        <taxon>Sordariomycetes</taxon>
        <taxon>Xylariomycetidae</taxon>
        <taxon>Amphisphaeriales</taxon>
        <taxon>Apiosporaceae</taxon>
        <taxon>Apiospora</taxon>
    </lineage>
</organism>
<proteinExistence type="predicted"/>
<gene>
    <name evidence="2" type="ORF">PG993_002282</name>
</gene>
<name>A0ABR1TWB9_9PEZI</name>
<feature type="chain" id="PRO_5046105631" evidence="1">
    <location>
        <begin position="19"/>
        <end position="242"/>
    </location>
</feature>
<dbReference type="EMBL" id="JAQQWK010000002">
    <property type="protein sequence ID" value="KAK8050897.1"/>
    <property type="molecule type" value="Genomic_DNA"/>
</dbReference>